<gene>
    <name evidence="7" type="ORF">NQ502_03340</name>
</gene>
<evidence type="ECO:0000256" key="5">
    <source>
        <dbReference type="ARBA" id="ARBA00023136"/>
    </source>
</evidence>
<keyword evidence="2" id="KW-1003">Cell membrane</keyword>
<sequence>MTNTKTNKKWSVAEIYSRFGIFIILVIAVIVASFLSDAFFTTRNLSNIIRQNAVIMIIAFGSQMVLITGGCDLSPGSVCALSGVISTMVMVSTGNPVISLVVGILIGAFCGFINGLVITSCGIPDFIMTLASQFICRGAVLAITQAQPISGFDESYTVFGQGYVGPIPVPTIILILVLIFYWVLMNRRRFGRYVYAVGGNTDAARASGINTKKVKTQAYLFAGAAAGLAGVILMSRMNSGQPNGGEQYEFDAITAAIIGGTSMNGGTGKVYGVVVGALFVGVLLNIMTQMDVSAYWQKIVKGLIIALAVIIDVQVRKTRKA</sequence>
<evidence type="ECO:0000256" key="6">
    <source>
        <dbReference type="SAM" id="Phobius"/>
    </source>
</evidence>
<feature type="transmembrane region" description="Helical" evidence="6">
    <location>
        <begin position="270"/>
        <end position="287"/>
    </location>
</feature>
<evidence type="ECO:0000256" key="1">
    <source>
        <dbReference type="ARBA" id="ARBA00004651"/>
    </source>
</evidence>
<proteinExistence type="predicted"/>
<feature type="transmembrane region" description="Helical" evidence="6">
    <location>
        <begin position="15"/>
        <end position="36"/>
    </location>
</feature>
<feature type="transmembrane region" description="Helical" evidence="6">
    <location>
        <begin position="48"/>
        <end position="66"/>
    </location>
</feature>
<evidence type="ECO:0000313" key="8">
    <source>
        <dbReference type="Proteomes" id="UP001060164"/>
    </source>
</evidence>
<keyword evidence="3 6" id="KW-0812">Transmembrane</keyword>
<dbReference type="InterPro" id="IPR001851">
    <property type="entry name" value="ABC_transp_permease"/>
</dbReference>
<comment type="subcellular location">
    <subcellularLocation>
        <location evidence="1">Cell membrane</location>
        <topology evidence="1">Multi-pass membrane protein</topology>
    </subcellularLocation>
</comment>
<feature type="transmembrane region" description="Helical" evidence="6">
    <location>
        <begin position="218"/>
        <end position="237"/>
    </location>
</feature>
<feature type="transmembrane region" description="Helical" evidence="6">
    <location>
        <begin position="163"/>
        <end position="184"/>
    </location>
</feature>
<feature type="transmembrane region" description="Helical" evidence="6">
    <location>
        <begin position="126"/>
        <end position="143"/>
    </location>
</feature>
<evidence type="ECO:0000256" key="3">
    <source>
        <dbReference type="ARBA" id="ARBA00022692"/>
    </source>
</evidence>
<reference evidence="7" key="1">
    <citation type="journal article" date="2022" name="Cell">
        <title>Design, construction, and in vivo augmentation of a complex gut microbiome.</title>
        <authorList>
            <person name="Cheng A.G."/>
            <person name="Ho P.Y."/>
            <person name="Aranda-Diaz A."/>
            <person name="Jain S."/>
            <person name="Yu F.B."/>
            <person name="Meng X."/>
            <person name="Wang M."/>
            <person name="Iakiviak M."/>
            <person name="Nagashima K."/>
            <person name="Zhao A."/>
            <person name="Murugkar P."/>
            <person name="Patil A."/>
            <person name="Atabakhsh K."/>
            <person name="Weakley A."/>
            <person name="Yan J."/>
            <person name="Brumbaugh A.R."/>
            <person name="Higginbottom S."/>
            <person name="Dimas A."/>
            <person name="Shiver A.L."/>
            <person name="Deutschbauer A."/>
            <person name="Neff N."/>
            <person name="Sonnenburg J.L."/>
            <person name="Huang K.C."/>
            <person name="Fischbach M.A."/>
        </authorList>
    </citation>
    <scope>NUCLEOTIDE SEQUENCE</scope>
    <source>
        <strain evidence="7">DSM 19829</strain>
    </source>
</reference>
<evidence type="ECO:0000256" key="4">
    <source>
        <dbReference type="ARBA" id="ARBA00022989"/>
    </source>
</evidence>
<organism evidence="7 8">
    <name type="scientific">Ruminococcus gauvreauii</name>
    <dbReference type="NCBI Taxonomy" id="438033"/>
    <lineage>
        <taxon>Bacteria</taxon>
        <taxon>Bacillati</taxon>
        <taxon>Bacillota</taxon>
        <taxon>Clostridia</taxon>
        <taxon>Eubacteriales</taxon>
        <taxon>Oscillospiraceae</taxon>
        <taxon>Ruminococcus</taxon>
    </lineage>
</organism>
<name>A0ABY5VI79_9FIRM</name>
<dbReference type="EMBL" id="CP102290">
    <property type="protein sequence ID" value="UWP60107.1"/>
    <property type="molecule type" value="Genomic_DNA"/>
</dbReference>
<dbReference type="Pfam" id="PF02653">
    <property type="entry name" value="BPD_transp_2"/>
    <property type="match status" value="1"/>
</dbReference>
<keyword evidence="5 6" id="KW-0472">Membrane</keyword>
<dbReference type="CDD" id="cd06579">
    <property type="entry name" value="TM_PBP1_transp_AraH_like"/>
    <property type="match status" value="1"/>
</dbReference>
<protein>
    <submittedName>
        <fullName evidence="7">ABC transporter permease</fullName>
    </submittedName>
</protein>
<feature type="transmembrane region" description="Helical" evidence="6">
    <location>
        <begin position="97"/>
        <end position="119"/>
    </location>
</feature>
<evidence type="ECO:0000313" key="7">
    <source>
        <dbReference type="EMBL" id="UWP60107.1"/>
    </source>
</evidence>
<dbReference type="Proteomes" id="UP001060164">
    <property type="component" value="Chromosome"/>
</dbReference>
<dbReference type="RefSeq" id="WP_044983448.1">
    <property type="nucleotide sequence ID" value="NZ_CABLBR010000026.1"/>
</dbReference>
<accession>A0ABY5VI79</accession>
<keyword evidence="8" id="KW-1185">Reference proteome</keyword>
<evidence type="ECO:0000256" key="2">
    <source>
        <dbReference type="ARBA" id="ARBA00022475"/>
    </source>
</evidence>
<dbReference type="PANTHER" id="PTHR32196">
    <property type="entry name" value="ABC TRANSPORTER PERMEASE PROTEIN YPHD-RELATED-RELATED"/>
    <property type="match status" value="1"/>
</dbReference>
<keyword evidence="4 6" id="KW-1133">Transmembrane helix</keyword>